<sequence length="104" mass="11654">MHLLMPDALSGWTEESRTALRSTCPSEGKLALYEAIHGRVPHYFRALIHYSIVRQTTATIAQSHLEIRLKNVFAGNIMAWALLKLVQLCLLPSSAPALWLSNEI</sequence>
<organism evidence="1">
    <name type="scientific">Fusarium oxysporum f. sp. melonis 26406</name>
    <dbReference type="NCBI Taxonomy" id="1089452"/>
    <lineage>
        <taxon>Eukaryota</taxon>
        <taxon>Fungi</taxon>
        <taxon>Dikarya</taxon>
        <taxon>Ascomycota</taxon>
        <taxon>Pezizomycotina</taxon>
        <taxon>Sordariomycetes</taxon>
        <taxon>Hypocreomycetidae</taxon>
        <taxon>Hypocreales</taxon>
        <taxon>Nectriaceae</taxon>
        <taxon>Fusarium</taxon>
        <taxon>Fusarium oxysporum species complex</taxon>
    </lineage>
</organism>
<dbReference type="Proteomes" id="UP000030703">
    <property type="component" value="Unassembled WGS sequence"/>
</dbReference>
<dbReference type="AlphaFoldDB" id="W9ZM51"/>
<proteinExistence type="predicted"/>
<name>W9ZM51_FUSOX</name>
<dbReference type="VEuPathDB" id="FungiDB:FOMG_14519"/>
<dbReference type="EMBL" id="KI980351">
    <property type="protein sequence ID" value="EXK29363.1"/>
    <property type="molecule type" value="Genomic_DNA"/>
</dbReference>
<protein>
    <submittedName>
        <fullName evidence="1">Uncharacterized protein</fullName>
    </submittedName>
</protein>
<reference evidence="1" key="1">
    <citation type="submission" date="2012-04" db="EMBL/GenBank/DDBJ databases">
        <title>The Genome Sequence of Fusarium oxysporum melonis.</title>
        <authorList>
            <consortium name="The Broad Institute Genome Sequencing Platform"/>
            <person name="Ma L.-J."/>
            <person name="Gale L.R."/>
            <person name="Schwartz D.C."/>
            <person name="Zhou S."/>
            <person name="Corby-Kistler H."/>
            <person name="Young S.K."/>
            <person name="Zeng Q."/>
            <person name="Gargeya S."/>
            <person name="Fitzgerald M."/>
            <person name="Haas B."/>
            <person name="Abouelleil A."/>
            <person name="Alvarado L."/>
            <person name="Arachchi H.M."/>
            <person name="Berlin A."/>
            <person name="Brown A."/>
            <person name="Chapman S.B."/>
            <person name="Chen Z."/>
            <person name="Dunbar C."/>
            <person name="Freedman E."/>
            <person name="Gearin G."/>
            <person name="Goldberg J."/>
            <person name="Griggs A."/>
            <person name="Gujja S."/>
            <person name="Heiman D."/>
            <person name="Howarth C."/>
            <person name="Larson L."/>
            <person name="Lui A."/>
            <person name="MacDonald P.J.P."/>
            <person name="Montmayeur A."/>
            <person name="Murphy C."/>
            <person name="Neiman D."/>
            <person name="Pearson M."/>
            <person name="Priest M."/>
            <person name="Roberts A."/>
            <person name="Saif S."/>
            <person name="Shea T."/>
            <person name="Shenoy N."/>
            <person name="Sisk P."/>
            <person name="Stolte C."/>
            <person name="Sykes S."/>
            <person name="Wortman J."/>
            <person name="Nusbaum C."/>
            <person name="Birren B."/>
        </authorList>
    </citation>
    <scope>NUCLEOTIDE SEQUENCE</scope>
    <source>
        <strain evidence="1">26406</strain>
    </source>
</reference>
<evidence type="ECO:0000313" key="1">
    <source>
        <dbReference type="EMBL" id="EXK29363.1"/>
    </source>
</evidence>
<gene>
    <name evidence="1" type="ORF">FOMG_14519</name>
</gene>
<reference evidence="1" key="2">
    <citation type="submission" date="2014-02" db="EMBL/GenBank/DDBJ databases">
        <title>Annotation of the Genome Sequence of Fusarium oxysporum f. sp. melonis 26406.</title>
        <authorList>
            <consortium name="The Broad Institute Genomics Platform"/>
            <person name="Ma L.-J."/>
            <person name="Corby-Kistler H."/>
            <person name="Broz K."/>
            <person name="Gale L.R."/>
            <person name="Jonkers W."/>
            <person name="O'Donnell K."/>
            <person name="Ploetz R."/>
            <person name="Steinberg C."/>
            <person name="Schwartz D.C."/>
            <person name="VanEtten H."/>
            <person name="Zhou S."/>
            <person name="Young S.K."/>
            <person name="Zeng Q."/>
            <person name="Gargeya S."/>
            <person name="Fitzgerald M."/>
            <person name="Abouelleil A."/>
            <person name="Alvarado L."/>
            <person name="Chapman S.B."/>
            <person name="Gainer-Dewar J."/>
            <person name="Goldberg J."/>
            <person name="Griggs A."/>
            <person name="Gujja S."/>
            <person name="Hansen M."/>
            <person name="Howarth C."/>
            <person name="Imamovic A."/>
            <person name="Ireland A."/>
            <person name="Larimer J."/>
            <person name="McCowan C."/>
            <person name="Murphy C."/>
            <person name="Pearson M."/>
            <person name="Poon T.W."/>
            <person name="Priest M."/>
            <person name="Roberts A."/>
            <person name="Saif S."/>
            <person name="Shea T."/>
            <person name="Sykes S."/>
            <person name="Wortman J."/>
            <person name="Nusbaum C."/>
            <person name="Birren B."/>
        </authorList>
    </citation>
    <scope>NUCLEOTIDE SEQUENCE</scope>
    <source>
        <strain evidence="1">26406</strain>
    </source>
</reference>
<dbReference type="HOGENOM" id="CLU_2250297_0_0_1"/>
<accession>W9ZM51</accession>